<dbReference type="SUPFAM" id="SSF52374">
    <property type="entry name" value="Nucleotidylyl transferase"/>
    <property type="match status" value="1"/>
</dbReference>
<feature type="binding site" evidence="9">
    <location>
        <position position="286"/>
    </location>
    <ligand>
        <name>ATP</name>
        <dbReference type="ChEBI" id="CHEBI:30616"/>
    </ligand>
</feature>
<dbReference type="NCBIfam" id="TIGR00435">
    <property type="entry name" value="cysS"/>
    <property type="match status" value="1"/>
</dbReference>
<dbReference type="InterPro" id="IPR024909">
    <property type="entry name" value="Cys-tRNA/MSH_ligase"/>
</dbReference>
<evidence type="ECO:0000259" key="11">
    <source>
        <dbReference type="Pfam" id="PF23493"/>
    </source>
</evidence>
<feature type="binding site" evidence="9">
    <location>
        <position position="226"/>
    </location>
    <ligand>
        <name>Zn(2+)</name>
        <dbReference type="ChEBI" id="CHEBI:29105"/>
    </ligand>
</feature>
<dbReference type="SUPFAM" id="SSF47323">
    <property type="entry name" value="Anticodon-binding domain of a subclass of class I aminoacyl-tRNA synthetases"/>
    <property type="match status" value="1"/>
</dbReference>
<feature type="short sequence motif" description="'KMSKS' region" evidence="9">
    <location>
        <begin position="283"/>
        <end position="287"/>
    </location>
</feature>
<organism evidence="12 13">
    <name type="scientific">Candidatus Tagabacteria bacterium RIFCSPLOWO2_01_FULL_39_11</name>
    <dbReference type="NCBI Taxonomy" id="1802295"/>
    <lineage>
        <taxon>Bacteria</taxon>
        <taxon>Candidatus Tagaibacteriota</taxon>
    </lineage>
</organism>
<dbReference type="InterPro" id="IPR032678">
    <property type="entry name" value="tRNA-synt_1_cat_dom"/>
</dbReference>
<evidence type="ECO:0000313" key="12">
    <source>
        <dbReference type="EMBL" id="OHA12953.1"/>
    </source>
</evidence>
<dbReference type="PRINTS" id="PR00983">
    <property type="entry name" value="TRNASYNTHCYS"/>
</dbReference>
<sequence>MAVIYLHNQLTKKKEPFKPIKKGGVGLYTCGPTVYNFAHIGNLRTYIFEDVLRRVLEYNGFKIKHVMNITDVGHLTSDADTGEDKLEKMAKIEKKSVWDIAGFYTKQFLKDINLLNVKKADILSPATKNIEEQITIIKRLFKNRFVYETRSAVYFDVSKFKNYTKLSQQKLSEKISGAREEVVVDVEKKNPQDFVLWFKLAGRFEHHIMRWDSPWGKGFPGWHIECSAISRKYLGQPFDIHTGGVDHINIHHTNEIAQSEGAYGKPLANFWVHGEFLLIDGARMGKSEGNFITLKKLIEKGYEPPAFRYLVLTSHYRSKLNFTWGSLTASQNALNHLREFLQDAKNKNYPRFAKTGKSKIKNIKEKFKKIINDDLNTPEALALMWGIVKDEKIDNNDKKLLILEFDKVFGLDLGKIKPIKIPKEVKNLVKEREKLRGEKKWREADEIRQEIQKKGWIMEDMDAGYVLRRKL</sequence>
<comment type="cofactor">
    <cofactor evidence="9">
        <name>Zn(2+)</name>
        <dbReference type="ChEBI" id="CHEBI:29105"/>
    </cofactor>
    <text evidence="9">Binds 1 zinc ion per subunit.</text>
</comment>
<dbReference type="GO" id="GO:0008270">
    <property type="term" value="F:zinc ion binding"/>
    <property type="evidence" value="ECO:0007669"/>
    <property type="project" value="UniProtKB-UniRule"/>
</dbReference>
<dbReference type="Gene3D" id="3.40.50.620">
    <property type="entry name" value="HUPs"/>
    <property type="match status" value="1"/>
</dbReference>
<dbReference type="InterPro" id="IPR009080">
    <property type="entry name" value="tRNAsynth_Ia_anticodon-bd"/>
</dbReference>
<keyword evidence="8 9" id="KW-0030">Aminoacyl-tRNA synthetase</keyword>
<keyword evidence="4 9" id="KW-0547">Nucleotide-binding</keyword>
<comment type="subcellular location">
    <subcellularLocation>
        <location evidence="9">Cytoplasm</location>
    </subcellularLocation>
</comment>
<keyword evidence="3 9" id="KW-0479">Metal-binding</keyword>
<comment type="caution">
    <text evidence="12">The sequence shown here is derived from an EMBL/GenBank/DDBJ whole genome shotgun (WGS) entry which is preliminary data.</text>
</comment>
<dbReference type="GO" id="GO:0005524">
    <property type="term" value="F:ATP binding"/>
    <property type="evidence" value="ECO:0007669"/>
    <property type="project" value="UniProtKB-UniRule"/>
</dbReference>
<evidence type="ECO:0000256" key="6">
    <source>
        <dbReference type="ARBA" id="ARBA00022840"/>
    </source>
</evidence>
<feature type="domain" description="tRNA synthetases class I catalytic" evidence="10">
    <location>
        <begin position="17"/>
        <end position="330"/>
    </location>
</feature>
<evidence type="ECO:0000256" key="7">
    <source>
        <dbReference type="ARBA" id="ARBA00022917"/>
    </source>
</evidence>
<feature type="binding site" evidence="9">
    <location>
        <position position="30"/>
    </location>
    <ligand>
        <name>Zn(2+)</name>
        <dbReference type="ChEBI" id="CHEBI:29105"/>
    </ligand>
</feature>
<dbReference type="InterPro" id="IPR056411">
    <property type="entry name" value="CysS_C"/>
</dbReference>
<evidence type="ECO:0000256" key="4">
    <source>
        <dbReference type="ARBA" id="ARBA00022741"/>
    </source>
</evidence>
<gene>
    <name evidence="9" type="primary">cysS</name>
    <name evidence="12" type="ORF">A2909_01080</name>
</gene>
<keyword evidence="6 9" id="KW-0067">ATP-binding</keyword>
<dbReference type="PANTHER" id="PTHR10890">
    <property type="entry name" value="CYSTEINYL-TRNA SYNTHETASE"/>
    <property type="match status" value="1"/>
</dbReference>
<dbReference type="Proteomes" id="UP000178302">
    <property type="component" value="Unassembled WGS sequence"/>
</dbReference>
<evidence type="ECO:0000313" key="13">
    <source>
        <dbReference type="Proteomes" id="UP000178302"/>
    </source>
</evidence>
<evidence type="ECO:0000256" key="2">
    <source>
        <dbReference type="ARBA" id="ARBA00022598"/>
    </source>
</evidence>
<feature type="binding site" evidence="9">
    <location>
        <position position="251"/>
    </location>
    <ligand>
        <name>Zn(2+)</name>
        <dbReference type="ChEBI" id="CHEBI:29105"/>
    </ligand>
</feature>
<name>A0A1G2LMZ5_9BACT</name>
<evidence type="ECO:0000256" key="8">
    <source>
        <dbReference type="ARBA" id="ARBA00023146"/>
    </source>
</evidence>
<protein>
    <recommendedName>
        <fullName evidence="9">Cysteine--tRNA ligase</fullName>
        <ecNumber evidence="9">6.1.1.16</ecNumber>
    </recommendedName>
    <alternativeName>
        <fullName evidence="9">Cysteinyl-tRNA synthetase</fullName>
        <shortName evidence="9">CysRS</shortName>
    </alternativeName>
</protein>
<feature type="short sequence motif" description="'HIGH' region" evidence="9">
    <location>
        <begin position="32"/>
        <end position="42"/>
    </location>
</feature>
<dbReference type="Pfam" id="PF23493">
    <property type="entry name" value="CysS_C"/>
    <property type="match status" value="1"/>
</dbReference>
<evidence type="ECO:0000256" key="9">
    <source>
        <dbReference type="HAMAP-Rule" id="MF_00041"/>
    </source>
</evidence>
<feature type="binding site" evidence="9">
    <location>
        <position position="255"/>
    </location>
    <ligand>
        <name>Zn(2+)</name>
        <dbReference type="ChEBI" id="CHEBI:29105"/>
    </ligand>
</feature>
<evidence type="ECO:0000256" key="3">
    <source>
        <dbReference type="ARBA" id="ARBA00022723"/>
    </source>
</evidence>
<keyword evidence="2 9" id="KW-0436">Ligase</keyword>
<keyword evidence="5 9" id="KW-0862">Zinc</keyword>
<keyword evidence="7 9" id="KW-0648">Protein biosynthesis</keyword>
<comment type="subunit">
    <text evidence="1 9">Monomer.</text>
</comment>
<dbReference type="GO" id="GO:0005829">
    <property type="term" value="C:cytosol"/>
    <property type="evidence" value="ECO:0007669"/>
    <property type="project" value="TreeGrafter"/>
</dbReference>
<dbReference type="HAMAP" id="MF_00041">
    <property type="entry name" value="Cys_tRNA_synth"/>
    <property type="match status" value="1"/>
</dbReference>
<evidence type="ECO:0000256" key="5">
    <source>
        <dbReference type="ARBA" id="ARBA00022833"/>
    </source>
</evidence>
<dbReference type="GO" id="GO:0006423">
    <property type="term" value="P:cysteinyl-tRNA aminoacylation"/>
    <property type="evidence" value="ECO:0007669"/>
    <property type="project" value="UniProtKB-UniRule"/>
</dbReference>
<dbReference type="InterPro" id="IPR014729">
    <property type="entry name" value="Rossmann-like_a/b/a_fold"/>
</dbReference>
<keyword evidence="9" id="KW-0963">Cytoplasm</keyword>
<dbReference type="Gene3D" id="1.20.120.1910">
    <property type="entry name" value="Cysteine-tRNA ligase, C-terminal anti-codon recognition domain"/>
    <property type="match status" value="1"/>
</dbReference>
<dbReference type="EMBL" id="MHQZ01000044">
    <property type="protein sequence ID" value="OHA12953.1"/>
    <property type="molecule type" value="Genomic_DNA"/>
</dbReference>
<dbReference type="EC" id="6.1.1.16" evidence="9"/>
<dbReference type="AlphaFoldDB" id="A0A1G2LMZ5"/>
<comment type="similarity">
    <text evidence="9">Belongs to the class-I aminoacyl-tRNA synthetase family.</text>
</comment>
<accession>A0A1G2LMZ5</accession>
<dbReference type="Pfam" id="PF01406">
    <property type="entry name" value="tRNA-synt_1e"/>
    <property type="match status" value="1"/>
</dbReference>
<dbReference type="CDD" id="cd00672">
    <property type="entry name" value="CysRS_core"/>
    <property type="match status" value="1"/>
</dbReference>
<dbReference type="GO" id="GO:0004817">
    <property type="term" value="F:cysteine-tRNA ligase activity"/>
    <property type="evidence" value="ECO:0007669"/>
    <property type="project" value="UniProtKB-UniRule"/>
</dbReference>
<dbReference type="PANTHER" id="PTHR10890:SF3">
    <property type="entry name" value="CYSTEINE--TRNA LIGASE, CYTOPLASMIC"/>
    <property type="match status" value="1"/>
</dbReference>
<reference evidence="12 13" key="1">
    <citation type="journal article" date="2016" name="Nat. Commun.">
        <title>Thousands of microbial genomes shed light on interconnected biogeochemical processes in an aquifer system.</title>
        <authorList>
            <person name="Anantharaman K."/>
            <person name="Brown C.T."/>
            <person name="Hug L.A."/>
            <person name="Sharon I."/>
            <person name="Castelle C.J."/>
            <person name="Probst A.J."/>
            <person name="Thomas B.C."/>
            <person name="Singh A."/>
            <person name="Wilkins M.J."/>
            <person name="Karaoz U."/>
            <person name="Brodie E.L."/>
            <person name="Williams K.H."/>
            <person name="Hubbard S.S."/>
            <person name="Banfield J.F."/>
        </authorList>
    </citation>
    <scope>NUCLEOTIDE SEQUENCE [LARGE SCALE GENOMIC DNA]</scope>
</reference>
<evidence type="ECO:0000256" key="1">
    <source>
        <dbReference type="ARBA" id="ARBA00011245"/>
    </source>
</evidence>
<comment type="catalytic activity">
    <reaction evidence="9">
        <text>tRNA(Cys) + L-cysteine + ATP = L-cysteinyl-tRNA(Cys) + AMP + diphosphate</text>
        <dbReference type="Rhea" id="RHEA:17773"/>
        <dbReference type="Rhea" id="RHEA-COMP:9661"/>
        <dbReference type="Rhea" id="RHEA-COMP:9679"/>
        <dbReference type="ChEBI" id="CHEBI:30616"/>
        <dbReference type="ChEBI" id="CHEBI:33019"/>
        <dbReference type="ChEBI" id="CHEBI:35235"/>
        <dbReference type="ChEBI" id="CHEBI:78442"/>
        <dbReference type="ChEBI" id="CHEBI:78517"/>
        <dbReference type="ChEBI" id="CHEBI:456215"/>
        <dbReference type="EC" id="6.1.1.16"/>
    </reaction>
</comment>
<proteinExistence type="inferred from homology"/>
<dbReference type="InterPro" id="IPR015803">
    <property type="entry name" value="Cys-tRNA-ligase"/>
</dbReference>
<evidence type="ECO:0000259" key="10">
    <source>
        <dbReference type="Pfam" id="PF01406"/>
    </source>
</evidence>
<feature type="domain" description="Cysteinyl-tRNA ligase anticodon binding" evidence="11">
    <location>
        <begin position="421"/>
        <end position="460"/>
    </location>
</feature>